<organism evidence="2 3">
    <name type="scientific">Methylobacterium haplocladii</name>
    <dbReference type="NCBI Taxonomy" id="1176176"/>
    <lineage>
        <taxon>Bacteria</taxon>
        <taxon>Pseudomonadati</taxon>
        <taxon>Pseudomonadota</taxon>
        <taxon>Alphaproteobacteria</taxon>
        <taxon>Hyphomicrobiales</taxon>
        <taxon>Methylobacteriaceae</taxon>
        <taxon>Methylobacterium</taxon>
    </lineage>
</organism>
<name>A0A512IMD2_9HYPH</name>
<dbReference type="Proteomes" id="UP000321258">
    <property type="component" value="Unassembled WGS sequence"/>
</dbReference>
<protein>
    <submittedName>
        <fullName evidence="2">Uncharacterized protein</fullName>
    </submittedName>
</protein>
<dbReference type="AlphaFoldDB" id="A0A512IMD2"/>
<dbReference type="EMBL" id="BJZT01000011">
    <property type="protein sequence ID" value="GEO98869.1"/>
    <property type="molecule type" value="Genomic_DNA"/>
</dbReference>
<comment type="caution">
    <text evidence="2">The sequence shown here is derived from an EMBL/GenBank/DDBJ whole genome shotgun (WGS) entry which is preliminary data.</text>
</comment>
<evidence type="ECO:0000313" key="2">
    <source>
        <dbReference type="EMBL" id="GEO98869.1"/>
    </source>
</evidence>
<keyword evidence="3" id="KW-1185">Reference proteome</keyword>
<evidence type="ECO:0000256" key="1">
    <source>
        <dbReference type="SAM" id="MobiDB-lite"/>
    </source>
</evidence>
<accession>A0A512IMD2</accession>
<reference evidence="2 3" key="1">
    <citation type="submission" date="2019-07" db="EMBL/GenBank/DDBJ databases">
        <title>Whole genome shotgun sequence of Methylobacterium haplocladii NBRC 107714.</title>
        <authorList>
            <person name="Hosoyama A."/>
            <person name="Uohara A."/>
            <person name="Ohji S."/>
            <person name="Ichikawa N."/>
        </authorList>
    </citation>
    <scope>NUCLEOTIDE SEQUENCE [LARGE SCALE GENOMIC DNA]</scope>
    <source>
        <strain evidence="2 3">NBRC 107714</strain>
    </source>
</reference>
<proteinExistence type="predicted"/>
<gene>
    <name evidence="2" type="ORF">MHA02_12570</name>
</gene>
<evidence type="ECO:0000313" key="3">
    <source>
        <dbReference type="Proteomes" id="UP000321258"/>
    </source>
</evidence>
<feature type="region of interest" description="Disordered" evidence="1">
    <location>
        <begin position="52"/>
        <end position="107"/>
    </location>
</feature>
<sequence>MVTAAETVVVMTAVMVVMPAMVARTAIAEVAMMVVVAAEVMAVAAPMHGGGAGFTGHGLDGGRSERSSLRRAGRGGEDSADGESGRSEQGTASMHGHSELLGLRTPV</sequence>